<dbReference type="EMBL" id="BDFE01000016">
    <property type="protein sequence ID" value="GAU09077.1"/>
    <property type="molecule type" value="Genomic_DNA"/>
</dbReference>
<evidence type="ECO:0000256" key="5">
    <source>
        <dbReference type="ARBA" id="ARBA00023002"/>
    </source>
</evidence>
<dbReference type="Proteomes" id="UP000095200">
    <property type="component" value="Unassembled WGS sequence"/>
</dbReference>
<keyword evidence="6" id="KW-0676">Redox-active center</keyword>
<dbReference type="CDD" id="cd00158">
    <property type="entry name" value="RHOD"/>
    <property type="match status" value="1"/>
</dbReference>
<evidence type="ECO:0000313" key="8">
    <source>
        <dbReference type="EMBL" id="GAU09077.1"/>
    </source>
</evidence>
<sequence>MSQHVVIIGGVALGPKAACRLKRVQPDARVTMIDSQKIISYGGCGIPYLVSGDVSDPDQLRTTNFHALRDEAFFRQAKGVDVLSETTVLKIDRARKKVLVQEKGQKPREIGYDKLVLATGSRPRPLPIPGTDLPGCLAVGSMEDALTIREMVTTGKVSRAVIVGAGFIGLEMAEALTDMWGIETSVIEVADQVLPGVVSRTLASMAQKHLADNDVSLHLAEMVTAIEGEGKVERVITTKRTLEADLVILAAGVLPNAELARDAGLSVSSSTGAILVNKTMQTSDPDIYSGGDCVAIENLITGKPAMFPLGSMANRQGRVIGTNLAGGRATFPGAVGSLSIKLFDAGIAGTGLTLKRAQAEGFDAISAQVIQFDHAHFYPEKTLITLELVVEKGTRRVLGIQGMSKNLEGVAGRINAVAAILKYKPTIEDISNLELAYSPPFAAAMDVLNVVANVADNILAGRNTPITPDEFARMWAGRKDDNFIVLDCRDRDNAIKFLEKHPDFWMNITGETIQEHVDELPKDKKIVLMCNTGARSYEAQVKLTKAGLNDTVNLQGGWGNLRQWGLDPTTED</sequence>
<dbReference type="SUPFAM" id="SSF51905">
    <property type="entry name" value="FAD/NAD(P)-binding domain"/>
    <property type="match status" value="1"/>
</dbReference>
<dbReference type="RefSeq" id="WP_069859238.1">
    <property type="nucleotide sequence ID" value="NZ_BDFE01000016.1"/>
</dbReference>
<evidence type="ECO:0000313" key="9">
    <source>
        <dbReference type="Proteomes" id="UP000095200"/>
    </source>
</evidence>
<dbReference type="InterPro" id="IPR001763">
    <property type="entry name" value="Rhodanese-like_dom"/>
</dbReference>
<comment type="cofactor">
    <cofactor evidence="1">
        <name>FAD</name>
        <dbReference type="ChEBI" id="CHEBI:57692"/>
    </cofactor>
</comment>
<dbReference type="Gene3D" id="3.40.250.10">
    <property type="entry name" value="Rhodanese-like domain"/>
    <property type="match status" value="1"/>
</dbReference>
<dbReference type="InterPro" id="IPR016156">
    <property type="entry name" value="FAD/NAD-linked_Rdtase_dimer_sf"/>
</dbReference>
<keyword evidence="4" id="KW-0274">FAD</keyword>
<evidence type="ECO:0000256" key="3">
    <source>
        <dbReference type="ARBA" id="ARBA00022630"/>
    </source>
</evidence>
<reference evidence="9" key="1">
    <citation type="submission" date="2016-06" db="EMBL/GenBank/DDBJ databases">
        <title>Draft genome sequence of Desulfoplanes formicivorans strain Pf12B.</title>
        <authorList>
            <person name="Watanabe M."/>
            <person name="Kojima H."/>
            <person name="Fukui M."/>
        </authorList>
    </citation>
    <scope>NUCLEOTIDE SEQUENCE [LARGE SCALE GENOMIC DNA]</scope>
    <source>
        <strain evidence="9">Pf12B</strain>
    </source>
</reference>
<dbReference type="PRINTS" id="PR00368">
    <property type="entry name" value="FADPNR"/>
</dbReference>
<dbReference type="InterPro" id="IPR036188">
    <property type="entry name" value="FAD/NAD-bd_sf"/>
</dbReference>
<keyword evidence="3" id="KW-0285">Flavoprotein</keyword>
<dbReference type="Pfam" id="PF07992">
    <property type="entry name" value="Pyr_redox_2"/>
    <property type="match status" value="1"/>
</dbReference>
<dbReference type="Pfam" id="PF02852">
    <property type="entry name" value="Pyr_redox_dim"/>
    <property type="match status" value="1"/>
</dbReference>
<comment type="similarity">
    <text evidence="2">Belongs to the class-III pyridine nucleotide-disulfide oxidoreductase family.</text>
</comment>
<evidence type="ECO:0000256" key="1">
    <source>
        <dbReference type="ARBA" id="ARBA00001974"/>
    </source>
</evidence>
<dbReference type="STRING" id="1592317.DPF_1797"/>
<dbReference type="AlphaFoldDB" id="A0A194AG71"/>
<proteinExistence type="inferred from homology"/>
<dbReference type="GO" id="GO:0016491">
    <property type="term" value="F:oxidoreductase activity"/>
    <property type="evidence" value="ECO:0007669"/>
    <property type="project" value="UniProtKB-KW"/>
</dbReference>
<dbReference type="InterPro" id="IPR023753">
    <property type="entry name" value="FAD/NAD-binding_dom"/>
</dbReference>
<dbReference type="InterPro" id="IPR004099">
    <property type="entry name" value="Pyr_nucl-diS_OxRdtase_dimer"/>
</dbReference>
<evidence type="ECO:0000256" key="6">
    <source>
        <dbReference type="ARBA" id="ARBA00023284"/>
    </source>
</evidence>
<dbReference type="PANTHER" id="PTHR43429">
    <property type="entry name" value="PYRIDINE NUCLEOTIDE-DISULFIDE OXIDOREDUCTASE DOMAIN-CONTAINING"/>
    <property type="match status" value="1"/>
</dbReference>
<dbReference type="SUPFAM" id="SSF52821">
    <property type="entry name" value="Rhodanese/Cell cycle control phosphatase"/>
    <property type="match status" value="1"/>
</dbReference>
<evidence type="ECO:0000256" key="4">
    <source>
        <dbReference type="ARBA" id="ARBA00022827"/>
    </source>
</evidence>
<gene>
    <name evidence="8" type="ORF">DPF_1797</name>
</gene>
<dbReference type="OrthoDB" id="9769238at2"/>
<name>A0A194AG71_9BACT</name>
<dbReference type="Gene3D" id="3.50.50.60">
    <property type="entry name" value="FAD/NAD(P)-binding domain"/>
    <property type="match status" value="2"/>
</dbReference>
<dbReference type="PANTHER" id="PTHR43429:SF1">
    <property type="entry name" value="NAD(P)H SULFUR OXIDOREDUCTASE (COA-DEPENDENT)"/>
    <property type="match status" value="1"/>
</dbReference>
<dbReference type="PRINTS" id="PR00411">
    <property type="entry name" value="PNDRDTASEI"/>
</dbReference>
<dbReference type="PROSITE" id="PS50206">
    <property type="entry name" value="RHODANESE_3"/>
    <property type="match status" value="1"/>
</dbReference>
<feature type="domain" description="Rhodanese" evidence="7">
    <location>
        <begin position="479"/>
        <end position="570"/>
    </location>
</feature>
<protein>
    <submittedName>
        <fullName evidence="8">Pyridine nucleotide-disulfide oxidoreductase</fullName>
    </submittedName>
</protein>
<comment type="caution">
    <text evidence="8">The sequence shown here is derived from an EMBL/GenBank/DDBJ whole genome shotgun (WGS) entry which is preliminary data.</text>
</comment>
<keyword evidence="9" id="KW-1185">Reference proteome</keyword>
<dbReference type="InterPro" id="IPR036873">
    <property type="entry name" value="Rhodanese-like_dom_sf"/>
</dbReference>
<keyword evidence="5" id="KW-0560">Oxidoreductase</keyword>
<evidence type="ECO:0000256" key="2">
    <source>
        <dbReference type="ARBA" id="ARBA00009130"/>
    </source>
</evidence>
<organism evidence="8 9">
    <name type="scientific">Desulfoplanes formicivorans</name>
    <dbReference type="NCBI Taxonomy" id="1592317"/>
    <lineage>
        <taxon>Bacteria</taxon>
        <taxon>Pseudomonadati</taxon>
        <taxon>Thermodesulfobacteriota</taxon>
        <taxon>Desulfovibrionia</taxon>
        <taxon>Desulfovibrionales</taxon>
        <taxon>Desulfoplanaceae</taxon>
        <taxon>Desulfoplanes</taxon>
    </lineage>
</organism>
<dbReference type="Pfam" id="PF00581">
    <property type="entry name" value="Rhodanese"/>
    <property type="match status" value="1"/>
</dbReference>
<dbReference type="InterPro" id="IPR050260">
    <property type="entry name" value="FAD-bd_OxRdtase"/>
</dbReference>
<evidence type="ECO:0000259" key="7">
    <source>
        <dbReference type="PROSITE" id="PS50206"/>
    </source>
</evidence>
<dbReference type="SUPFAM" id="SSF55424">
    <property type="entry name" value="FAD/NAD-linked reductases, dimerisation (C-terminal) domain"/>
    <property type="match status" value="1"/>
</dbReference>
<accession>A0A194AG71</accession>
<dbReference type="SMART" id="SM00450">
    <property type="entry name" value="RHOD"/>
    <property type="match status" value="1"/>
</dbReference>